<evidence type="ECO:0000256" key="5">
    <source>
        <dbReference type="ARBA" id="ARBA00023136"/>
    </source>
</evidence>
<dbReference type="Pfam" id="PF00563">
    <property type="entry name" value="EAL"/>
    <property type="match status" value="1"/>
</dbReference>
<dbReference type="Gene3D" id="3.20.20.450">
    <property type="entry name" value="EAL domain"/>
    <property type="match status" value="1"/>
</dbReference>
<sequence length="947" mass="103976">MLLLILLMTATVGLLSTLQDRRDLEKRLVTREAETLASHEAHLRNQLAGLADYLEFQRARSEERARQIVREQVDIVFRMAEAIYEREHGRLSDAHIRQLIIEAIRPLRFLDGRGYYFIDTTDGHCVLLPIAPQLEGSSLWDNRDDTGHYVMRGLAEAANNPAGAGFSRYRWYSPDNPRQMQEKIAYVRRFEPFDWIIGAGEYLYQIEADLQAEALKRIGAISFHPDGVIGVTTADGRILVEPNLLAQPSARHAGLPEQPAVPWTAAAREVIQRNGGGRLQFSLPGPDGRAQRRLGYAVEHAGWQWYLVASVGLDGLDAALEHERDEVRNTARHRLEFTLLLLAVASTVAVIVSLAFSSWIGRRFASYRGEIAQRNAALEAKNRELQLAARVFECGNEAMMVLDADHRFITVNSACAQLAGLDAAALRGRPAAQLLNDHDGAGWERIARELAEQGAWSGEVTVRREDGPTLPAQLSVSAVLNSAGGATHYVGALTDMSAHKQTEALLRHMAEYDALTDLPNRSLLHDRARAAIQGAARTDRLAALLFIDLDRFKNVNDSLGHSVGDALLRQAAKRLASLLHGGDTIARPGGDEFVMLLAEITDRAVAANRAAQIIDAFSTPFRVEHYELSVTPSIGIAIAPDDGVDADTLLRNADAAMYHAKESGRNTYRFFTDEMSLRVRERLELENLLRQAMSRDEFEVFYQPQFGLSDHRILGCEALVRWRHPERGLIAPERFIPLAEDTGLIVAIGRRVLETACHTAQGWRAAGLGDIPVAVNASPVQIHHGNFAETVAEVLAETGLPARLLEIELTESTLMADAAPVAATLAALQDMGVRLAIDDFGTGYSSLAYLKRFQLDKLKIDRSFINDLPGDPDDANITVAIIGIARSLGMSVIAEGVETAAQERFLVDQGCAEGQGYLFSPPVPVESMTALLATARDAATGPADCER</sequence>
<dbReference type="CDD" id="cd00130">
    <property type="entry name" value="PAS"/>
    <property type="match status" value="1"/>
</dbReference>
<dbReference type="InterPro" id="IPR004010">
    <property type="entry name" value="Double_Cache_2"/>
</dbReference>
<dbReference type="InterPro" id="IPR000014">
    <property type="entry name" value="PAS"/>
</dbReference>
<dbReference type="Pfam" id="PF00990">
    <property type="entry name" value="GGDEF"/>
    <property type="match status" value="1"/>
</dbReference>
<keyword evidence="3 7" id="KW-0812">Transmembrane</keyword>
<dbReference type="RefSeq" id="WP_011765090.1">
    <property type="nucleotide sequence ID" value="NC_008702.1"/>
</dbReference>
<dbReference type="EMBL" id="AM406670">
    <property type="protein sequence ID" value="CAL93974.1"/>
    <property type="molecule type" value="Genomic_DNA"/>
</dbReference>
<dbReference type="SUPFAM" id="SSF141868">
    <property type="entry name" value="EAL domain-like"/>
    <property type="match status" value="1"/>
</dbReference>
<feature type="domain" description="PAC" evidence="9">
    <location>
        <begin position="456"/>
        <end position="508"/>
    </location>
</feature>
<dbReference type="SMART" id="SM00267">
    <property type="entry name" value="GGDEF"/>
    <property type="match status" value="1"/>
</dbReference>
<dbReference type="GO" id="GO:0071732">
    <property type="term" value="P:cellular response to nitric oxide"/>
    <property type="evidence" value="ECO:0007669"/>
    <property type="project" value="UniProtKB-ARBA"/>
</dbReference>
<dbReference type="InterPro" id="IPR043128">
    <property type="entry name" value="Rev_trsase/Diguanyl_cyclase"/>
</dbReference>
<keyword evidence="5 7" id="KW-0472">Membrane</keyword>
<evidence type="ECO:0000256" key="4">
    <source>
        <dbReference type="ARBA" id="ARBA00022989"/>
    </source>
</evidence>
<dbReference type="HOGENOM" id="CLU_000445_70_44_4"/>
<dbReference type="InterPro" id="IPR000160">
    <property type="entry name" value="GGDEF_dom"/>
</dbReference>
<evidence type="ECO:0000259" key="10">
    <source>
        <dbReference type="PROSITE" id="PS50883"/>
    </source>
</evidence>
<evidence type="ECO:0000313" key="12">
    <source>
        <dbReference type="EMBL" id="CAL93974.1"/>
    </source>
</evidence>
<dbReference type="InterPro" id="IPR029787">
    <property type="entry name" value="Nucleotide_cyclase"/>
</dbReference>
<keyword evidence="13" id="KW-1185">Reference proteome</keyword>
<evidence type="ECO:0000256" key="1">
    <source>
        <dbReference type="ARBA" id="ARBA00004651"/>
    </source>
</evidence>
<dbReference type="NCBIfam" id="TIGR00254">
    <property type="entry name" value="GGDEF"/>
    <property type="match status" value="1"/>
</dbReference>
<name>A1K569_AZOSB</name>
<evidence type="ECO:0000259" key="11">
    <source>
        <dbReference type="PROSITE" id="PS50887"/>
    </source>
</evidence>
<keyword evidence="4 7" id="KW-1133">Transmembrane helix</keyword>
<comment type="subcellular location">
    <subcellularLocation>
        <location evidence="1">Cell membrane</location>
        <topology evidence="1">Multi-pass membrane protein</topology>
    </subcellularLocation>
</comment>
<dbReference type="GO" id="GO:0071111">
    <property type="term" value="F:cyclic-guanylate-specific phosphodiesterase activity"/>
    <property type="evidence" value="ECO:0007669"/>
    <property type="project" value="UniProtKB-EC"/>
</dbReference>
<proteinExistence type="predicted"/>
<dbReference type="SMART" id="SM01049">
    <property type="entry name" value="Cache_2"/>
    <property type="match status" value="1"/>
</dbReference>
<dbReference type="AlphaFoldDB" id="A1K569"/>
<dbReference type="InterPro" id="IPR035919">
    <property type="entry name" value="EAL_sf"/>
</dbReference>
<dbReference type="PROSITE" id="PS50113">
    <property type="entry name" value="PAC"/>
    <property type="match status" value="1"/>
</dbReference>
<comment type="catalytic activity">
    <reaction evidence="6">
        <text>3',3'-c-di-GMP + H2O = 5'-phosphoguanylyl(3'-&gt;5')guanosine + H(+)</text>
        <dbReference type="Rhea" id="RHEA:24902"/>
        <dbReference type="ChEBI" id="CHEBI:15377"/>
        <dbReference type="ChEBI" id="CHEBI:15378"/>
        <dbReference type="ChEBI" id="CHEBI:58754"/>
        <dbReference type="ChEBI" id="CHEBI:58805"/>
        <dbReference type="EC" id="3.1.4.52"/>
    </reaction>
    <physiologicalReaction direction="left-to-right" evidence="6">
        <dbReference type="Rhea" id="RHEA:24903"/>
    </physiologicalReaction>
</comment>
<evidence type="ECO:0000259" key="9">
    <source>
        <dbReference type="PROSITE" id="PS50113"/>
    </source>
</evidence>
<evidence type="ECO:0000256" key="2">
    <source>
        <dbReference type="ARBA" id="ARBA00022475"/>
    </source>
</evidence>
<dbReference type="STRING" id="62928.azo1357"/>
<dbReference type="FunFam" id="3.20.20.450:FF:000001">
    <property type="entry name" value="Cyclic di-GMP phosphodiesterase yahA"/>
    <property type="match status" value="1"/>
</dbReference>
<dbReference type="KEGG" id="azo:azo1357"/>
<dbReference type="NCBIfam" id="TIGR00229">
    <property type="entry name" value="sensory_box"/>
    <property type="match status" value="1"/>
</dbReference>
<feature type="domain" description="GGDEF" evidence="11">
    <location>
        <begin position="540"/>
        <end position="673"/>
    </location>
</feature>
<dbReference type="SUPFAM" id="SSF55785">
    <property type="entry name" value="PYP-like sensor domain (PAS domain)"/>
    <property type="match status" value="1"/>
</dbReference>
<dbReference type="PANTHER" id="PTHR44757">
    <property type="entry name" value="DIGUANYLATE CYCLASE DGCP"/>
    <property type="match status" value="1"/>
</dbReference>
<evidence type="ECO:0000256" key="7">
    <source>
        <dbReference type="SAM" id="Phobius"/>
    </source>
</evidence>
<evidence type="ECO:0000313" key="13">
    <source>
        <dbReference type="Proteomes" id="UP000002588"/>
    </source>
</evidence>
<feature type="transmembrane region" description="Helical" evidence="7">
    <location>
        <begin position="337"/>
        <end position="360"/>
    </location>
</feature>
<feature type="domain" description="PAS" evidence="8">
    <location>
        <begin position="384"/>
        <end position="454"/>
    </location>
</feature>
<dbReference type="CDD" id="cd01948">
    <property type="entry name" value="EAL"/>
    <property type="match status" value="1"/>
</dbReference>
<evidence type="ECO:0000256" key="6">
    <source>
        <dbReference type="ARBA" id="ARBA00051114"/>
    </source>
</evidence>
<dbReference type="Pfam" id="PF13426">
    <property type="entry name" value="PAS_9"/>
    <property type="match status" value="1"/>
</dbReference>
<dbReference type="Proteomes" id="UP000002588">
    <property type="component" value="Chromosome"/>
</dbReference>
<dbReference type="CDD" id="cd01949">
    <property type="entry name" value="GGDEF"/>
    <property type="match status" value="1"/>
</dbReference>
<dbReference type="PROSITE" id="PS50887">
    <property type="entry name" value="GGDEF"/>
    <property type="match status" value="1"/>
</dbReference>
<dbReference type="SUPFAM" id="SSF55073">
    <property type="entry name" value="Nucleotide cyclase"/>
    <property type="match status" value="1"/>
</dbReference>
<dbReference type="GO" id="GO:0005886">
    <property type="term" value="C:plasma membrane"/>
    <property type="evidence" value="ECO:0007669"/>
    <property type="project" value="UniProtKB-SubCell"/>
</dbReference>
<accession>A1K569</accession>
<dbReference type="Gene3D" id="3.30.70.270">
    <property type="match status" value="1"/>
</dbReference>
<dbReference type="InterPro" id="IPR000700">
    <property type="entry name" value="PAS-assoc_C"/>
</dbReference>
<dbReference type="InterPro" id="IPR052155">
    <property type="entry name" value="Biofilm_reg_signaling"/>
</dbReference>
<organism evidence="12 13">
    <name type="scientific">Azoarcus sp. (strain BH72)</name>
    <dbReference type="NCBI Taxonomy" id="418699"/>
    <lineage>
        <taxon>Bacteria</taxon>
        <taxon>Pseudomonadati</taxon>
        <taxon>Pseudomonadota</taxon>
        <taxon>Betaproteobacteria</taxon>
        <taxon>Rhodocyclales</taxon>
        <taxon>Zoogloeaceae</taxon>
        <taxon>Azoarcus</taxon>
    </lineage>
</organism>
<keyword evidence="2" id="KW-1003">Cell membrane</keyword>
<dbReference type="InterPro" id="IPR033480">
    <property type="entry name" value="sCache_2"/>
</dbReference>
<evidence type="ECO:0000256" key="3">
    <source>
        <dbReference type="ARBA" id="ARBA00022692"/>
    </source>
</evidence>
<dbReference type="Pfam" id="PF08269">
    <property type="entry name" value="dCache_2"/>
    <property type="match status" value="1"/>
</dbReference>
<evidence type="ECO:0000259" key="8">
    <source>
        <dbReference type="PROSITE" id="PS50112"/>
    </source>
</evidence>
<dbReference type="Gene3D" id="3.30.450.20">
    <property type="entry name" value="PAS domain"/>
    <property type="match status" value="3"/>
</dbReference>
<dbReference type="SMART" id="SM00091">
    <property type="entry name" value="PAS"/>
    <property type="match status" value="1"/>
</dbReference>
<protein>
    <submittedName>
        <fullName evidence="12">EAL/GGDEF/PAS/PAC-domain containing signalling protein</fullName>
    </submittedName>
</protein>
<dbReference type="InterPro" id="IPR001633">
    <property type="entry name" value="EAL_dom"/>
</dbReference>
<dbReference type="InterPro" id="IPR035965">
    <property type="entry name" value="PAS-like_dom_sf"/>
</dbReference>
<dbReference type="PANTHER" id="PTHR44757:SF2">
    <property type="entry name" value="BIOFILM ARCHITECTURE MAINTENANCE PROTEIN MBAA"/>
    <property type="match status" value="1"/>
</dbReference>
<dbReference type="PROSITE" id="PS50883">
    <property type="entry name" value="EAL"/>
    <property type="match status" value="1"/>
</dbReference>
<dbReference type="SMART" id="SM00052">
    <property type="entry name" value="EAL"/>
    <property type="match status" value="1"/>
</dbReference>
<reference evidence="12 13" key="1">
    <citation type="journal article" date="2006" name="Nat. Biotechnol.">
        <title>Complete genome of the mutualistic, N2-fixing grass endophyte Azoarcus sp. strain BH72.</title>
        <authorList>
            <person name="Krause A."/>
            <person name="Ramakumar A."/>
            <person name="Bartels D."/>
            <person name="Battistoni F."/>
            <person name="Bekel T."/>
            <person name="Boch J."/>
            <person name="Boehm M."/>
            <person name="Friedrich F."/>
            <person name="Hurek T."/>
            <person name="Krause L."/>
            <person name="Linke B."/>
            <person name="McHardy A.C."/>
            <person name="Sarkar A."/>
            <person name="Schneiker S."/>
            <person name="Syed A.A."/>
            <person name="Thauer R."/>
            <person name="Vorhoelter F.-J."/>
            <person name="Weidner S."/>
            <person name="Puehler A."/>
            <person name="Reinhold-Hurek B."/>
            <person name="Kaiser O."/>
            <person name="Goesmann A."/>
        </authorList>
    </citation>
    <scope>NUCLEOTIDE SEQUENCE [LARGE SCALE GENOMIC DNA]</scope>
    <source>
        <strain evidence="12 13">BH72</strain>
    </source>
</reference>
<feature type="domain" description="EAL" evidence="10">
    <location>
        <begin position="682"/>
        <end position="936"/>
    </location>
</feature>
<dbReference type="eggNOG" id="COG5001">
    <property type="taxonomic scope" value="Bacteria"/>
</dbReference>
<dbReference type="FunFam" id="3.30.70.270:FF:000001">
    <property type="entry name" value="Diguanylate cyclase domain protein"/>
    <property type="match status" value="1"/>
</dbReference>
<gene>
    <name evidence="12" type="ordered locus">azo1357</name>
</gene>
<dbReference type="PROSITE" id="PS50112">
    <property type="entry name" value="PAS"/>
    <property type="match status" value="1"/>
</dbReference>